<proteinExistence type="predicted"/>
<accession>A0A382TA58</accession>
<organism evidence="1">
    <name type="scientific">marine metagenome</name>
    <dbReference type="NCBI Taxonomy" id="408172"/>
    <lineage>
        <taxon>unclassified sequences</taxon>
        <taxon>metagenomes</taxon>
        <taxon>ecological metagenomes</taxon>
    </lineage>
</organism>
<gene>
    <name evidence="1" type="ORF">METZ01_LOCUS371539</name>
</gene>
<evidence type="ECO:0000313" key="1">
    <source>
        <dbReference type="EMBL" id="SVD18685.1"/>
    </source>
</evidence>
<dbReference type="EMBL" id="UINC01134877">
    <property type="protein sequence ID" value="SVD18685.1"/>
    <property type="molecule type" value="Genomic_DNA"/>
</dbReference>
<dbReference type="Gene3D" id="2.40.160.60">
    <property type="entry name" value="Outer membrane protein transport protein (OMPP1/FadL/TodX)"/>
    <property type="match status" value="1"/>
</dbReference>
<protein>
    <submittedName>
        <fullName evidence="1">Uncharacterized protein</fullName>
    </submittedName>
</protein>
<name>A0A382TA58_9ZZZZ</name>
<dbReference type="AlphaFoldDB" id="A0A382TA58"/>
<feature type="non-terminal residue" evidence="1">
    <location>
        <position position="80"/>
    </location>
</feature>
<reference evidence="1" key="1">
    <citation type="submission" date="2018-05" db="EMBL/GenBank/DDBJ databases">
        <authorList>
            <person name="Lanie J.A."/>
            <person name="Ng W.-L."/>
            <person name="Kazmierczak K.M."/>
            <person name="Andrzejewski T.M."/>
            <person name="Davidsen T.M."/>
            <person name="Wayne K.J."/>
            <person name="Tettelin H."/>
            <person name="Glass J.I."/>
            <person name="Rusch D."/>
            <person name="Podicherti R."/>
            <person name="Tsui H.-C.T."/>
            <person name="Winkler M.E."/>
        </authorList>
    </citation>
    <scope>NUCLEOTIDE SEQUENCE</scope>
</reference>
<sequence>MQLMKIIIALGVVALVAVAQPSEAGVRKSGLTGAAFLKIGVGARATSLGSAYTTVTGDVNQMFWNPAGTAIDQGASQVLL</sequence>